<keyword evidence="2" id="KW-0472">Membrane</keyword>
<feature type="transmembrane region" description="Helical" evidence="2">
    <location>
        <begin position="163"/>
        <end position="188"/>
    </location>
</feature>
<proteinExistence type="predicted"/>
<keyword evidence="2" id="KW-0812">Transmembrane</keyword>
<dbReference type="Gene3D" id="3.30.500.10">
    <property type="entry name" value="MHC class I-like antigen recognition-like"/>
    <property type="match status" value="2"/>
</dbReference>
<dbReference type="GO" id="GO:0006955">
    <property type="term" value="P:immune response"/>
    <property type="evidence" value="ECO:0007669"/>
    <property type="project" value="TreeGrafter"/>
</dbReference>
<dbReference type="InterPro" id="IPR011162">
    <property type="entry name" value="MHC_I/II-like_Ag-recog"/>
</dbReference>
<evidence type="ECO:0000313" key="4">
    <source>
        <dbReference type="Proteomes" id="UP000694701"/>
    </source>
</evidence>
<reference evidence="3" key="1">
    <citation type="submission" date="2025-08" db="UniProtKB">
        <authorList>
            <consortium name="Ensembl"/>
        </authorList>
    </citation>
    <scope>IDENTIFICATION</scope>
</reference>
<dbReference type="Proteomes" id="UP000694701">
    <property type="component" value="Unplaced"/>
</dbReference>
<dbReference type="InterPro" id="IPR050208">
    <property type="entry name" value="MHC_class-I_related"/>
</dbReference>
<name>A0A8C2BZT4_CYPCA</name>
<dbReference type="AlphaFoldDB" id="A0A8C2BZT4"/>
<keyword evidence="1" id="KW-0325">Glycoprotein</keyword>
<sequence>MTKKGCFKYIVTLCTTATMIISILCRTEFSFTRCGLSKPVDLPGVYEFTAMGLLDDTQIDYYNSEEQKKIPKQTWMKEKLQEDYWEKRKVQETSDLHAIQRRTGCEVDKQASEFSYDGENFLKWNNVPILNQYTKGYLEKECVDWLKKFRAYADKEPREEIDLVMIAAVTGAVLVLLLTIAGLVLYILKKKGIIGEYSD</sequence>
<dbReference type="InterPro" id="IPR037055">
    <property type="entry name" value="MHC_I-like_Ag-recog_sf"/>
</dbReference>
<dbReference type="Ensembl" id="ENSCCRT00020005586.1">
    <property type="protein sequence ID" value="ENSCCRP00020004921.1"/>
    <property type="gene ID" value="ENSCCRG00020002793.1"/>
</dbReference>
<keyword evidence="2" id="KW-1133">Transmembrane helix</keyword>
<dbReference type="SUPFAM" id="SSF54452">
    <property type="entry name" value="MHC antigen-recognition domain"/>
    <property type="match status" value="1"/>
</dbReference>
<accession>A0A8C2BZT4</accession>
<feature type="transmembrane region" description="Helical" evidence="2">
    <location>
        <begin position="7"/>
        <end position="24"/>
    </location>
</feature>
<dbReference type="GO" id="GO:0009897">
    <property type="term" value="C:external side of plasma membrane"/>
    <property type="evidence" value="ECO:0007669"/>
    <property type="project" value="TreeGrafter"/>
</dbReference>
<evidence type="ECO:0000256" key="1">
    <source>
        <dbReference type="ARBA" id="ARBA00023180"/>
    </source>
</evidence>
<evidence type="ECO:0008006" key="5">
    <source>
        <dbReference type="Google" id="ProtNLM"/>
    </source>
</evidence>
<dbReference type="PANTHER" id="PTHR16675">
    <property type="entry name" value="MHC CLASS I-RELATED"/>
    <property type="match status" value="1"/>
</dbReference>
<evidence type="ECO:0000313" key="3">
    <source>
        <dbReference type="Ensembl" id="ENSCCRP00020004921.1"/>
    </source>
</evidence>
<dbReference type="GO" id="GO:0005615">
    <property type="term" value="C:extracellular space"/>
    <property type="evidence" value="ECO:0007669"/>
    <property type="project" value="TreeGrafter"/>
</dbReference>
<evidence type="ECO:0000256" key="2">
    <source>
        <dbReference type="SAM" id="Phobius"/>
    </source>
</evidence>
<organism evidence="3 4">
    <name type="scientific">Cyprinus carpio</name>
    <name type="common">Common carp</name>
    <dbReference type="NCBI Taxonomy" id="7962"/>
    <lineage>
        <taxon>Eukaryota</taxon>
        <taxon>Metazoa</taxon>
        <taxon>Chordata</taxon>
        <taxon>Craniata</taxon>
        <taxon>Vertebrata</taxon>
        <taxon>Euteleostomi</taxon>
        <taxon>Actinopterygii</taxon>
        <taxon>Neopterygii</taxon>
        <taxon>Teleostei</taxon>
        <taxon>Ostariophysi</taxon>
        <taxon>Cypriniformes</taxon>
        <taxon>Cyprinidae</taxon>
        <taxon>Cyprininae</taxon>
        <taxon>Cyprinus</taxon>
    </lineage>
</organism>
<protein>
    <recommendedName>
        <fullName evidence="5">MHC class I-like antigen recognition-like domain-containing protein</fullName>
    </recommendedName>
</protein>
<dbReference type="PANTHER" id="PTHR16675:SF193">
    <property type="entry name" value="LOC571647 PROTEIN-RELATED"/>
    <property type="match status" value="1"/>
</dbReference>